<proteinExistence type="predicted"/>
<dbReference type="RefSeq" id="XP_065662706.1">
    <property type="nucleotide sequence ID" value="XM_065806634.1"/>
</dbReference>
<evidence type="ECO:0000313" key="1">
    <source>
        <dbReference type="Proteomes" id="UP001652625"/>
    </source>
</evidence>
<reference evidence="2" key="1">
    <citation type="submission" date="2025-08" db="UniProtKB">
        <authorList>
            <consortium name="RefSeq"/>
        </authorList>
    </citation>
    <scope>IDENTIFICATION</scope>
</reference>
<sequence>MSPKRYEHLLSIIAPSITKKSCRSHQTISPLKRLIVTLRYLATGDSQQTQVFYFRLGRITVRVITNKTKNAIWDVLQPCYLKAPSISNEWEKLANKFENEWDFPYCIGAIDTKNVCIEAPSLNGSAYYNYKM</sequence>
<gene>
    <name evidence="2" type="primary">LOC136085336</name>
</gene>
<evidence type="ECO:0000313" key="2">
    <source>
        <dbReference type="RefSeq" id="XP_065662706.1"/>
    </source>
</evidence>
<dbReference type="Proteomes" id="UP001652625">
    <property type="component" value="Chromosome 09"/>
</dbReference>
<keyword evidence="1" id="KW-1185">Reference proteome</keyword>
<organism evidence="1 2">
    <name type="scientific">Hydra vulgaris</name>
    <name type="common">Hydra</name>
    <name type="synonym">Hydra attenuata</name>
    <dbReference type="NCBI Taxonomy" id="6087"/>
    <lineage>
        <taxon>Eukaryota</taxon>
        <taxon>Metazoa</taxon>
        <taxon>Cnidaria</taxon>
        <taxon>Hydrozoa</taxon>
        <taxon>Hydroidolina</taxon>
        <taxon>Anthoathecata</taxon>
        <taxon>Aplanulata</taxon>
        <taxon>Hydridae</taxon>
        <taxon>Hydra</taxon>
    </lineage>
</organism>
<dbReference type="GeneID" id="136085336"/>
<protein>
    <submittedName>
        <fullName evidence="2">Uncharacterized protein LOC136085336</fullName>
    </submittedName>
</protein>
<name>A0ABM4CLQ0_HYDVU</name>
<accession>A0ABM4CLQ0</accession>